<evidence type="ECO:0008006" key="3">
    <source>
        <dbReference type="Google" id="ProtNLM"/>
    </source>
</evidence>
<feature type="signal peptide" evidence="1">
    <location>
        <begin position="1"/>
        <end position="19"/>
    </location>
</feature>
<name>A0A078M5I8_9PSED</name>
<proteinExistence type="predicted"/>
<evidence type="ECO:0000256" key="1">
    <source>
        <dbReference type="SAM" id="SignalP"/>
    </source>
</evidence>
<accession>A0A078M5I8</accession>
<gene>
    <name evidence="2" type="ORF">BN1049_00460</name>
</gene>
<dbReference type="RefSeq" id="WP_044498139.1">
    <property type="nucleotide sequence ID" value="NZ_LK391969.1"/>
</dbReference>
<dbReference type="PATRIC" id="fig|1461581.3.peg.452"/>
<organism evidence="2">
    <name type="scientific">Pseudomonas saudimassiliensis</name>
    <dbReference type="NCBI Taxonomy" id="1461581"/>
    <lineage>
        <taxon>Bacteria</taxon>
        <taxon>Pseudomonadati</taxon>
        <taxon>Pseudomonadota</taxon>
        <taxon>Gammaproteobacteria</taxon>
        <taxon>Pseudomonadales</taxon>
        <taxon>Pseudomonadaceae</taxon>
        <taxon>Pseudomonas</taxon>
    </lineage>
</organism>
<dbReference type="EMBL" id="LK391969">
    <property type="protein sequence ID" value="CEF25553.1"/>
    <property type="molecule type" value="Genomic_DNA"/>
</dbReference>
<sequence>MLKSFIGGTLLIAAGLVYAQTTAPPSAVPPRLAPEQQESIRKAVGSPVRSISNVMRDAGRNPEQTLAFFAVEPQHTVIEIWPGAGWYTEILAPLLREEGRYIAAHFDPNSPVEFFRTSLAQYQEKLADDPEVYDRVELQVLNYDPDTPIAPPGSADRVLTFRNVHNWLSQGREETAVVFAKMYAALKPGGLLGLVEHRARIGTDLETMIRSGYVTEELVIELAQEAGFELLSRSPVNQNPQDTTQHPEGVWTLPPTLRLGDGNRAQYLAIGESDRMTLLFSKPE</sequence>
<keyword evidence="1" id="KW-0732">Signal</keyword>
<reference evidence="2" key="1">
    <citation type="submission" date="2014-07" db="EMBL/GenBank/DDBJ databases">
        <authorList>
            <person name="Urmite Genomes Urmite Genomes"/>
        </authorList>
    </citation>
    <scope>NUCLEOTIDE SEQUENCE</scope>
    <source>
        <strain evidence="2">12M76_air</strain>
    </source>
</reference>
<dbReference type="AlphaFoldDB" id="A0A078M5I8"/>
<dbReference type="Gene3D" id="3.40.50.150">
    <property type="entry name" value="Vaccinia Virus protein VP39"/>
    <property type="match status" value="1"/>
</dbReference>
<dbReference type="EMBL" id="LM997413">
    <property type="protein sequence ID" value="CEA01570.1"/>
    <property type="molecule type" value="Genomic_DNA"/>
</dbReference>
<dbReference type="PIRSF" id="PIRSF031679">
    <property type="entry name" value="Mtase_Alr7345_prd"/>
    <property type="match status" value="1"/>
</dbReference>
<evidence type="ECO:0000313" key="2">
    <source>
        <dbReference type="EMBL" id="CEA01570.1"/>
    </source>
</evidence>
<feature type="chain" id="PRO_5007377827" description="Methyltransferase" evidence="1">
    <location>
        <begin position="20"/>
        <end position="284"/>
    </location>
</feature>
<dbReference type="SUPFAM" id="SSF53335">
    <property type="entry name" value="S-adenosyl-L-methionine-dependent methyltransferases"/>
    <property type="match status" value="1"/>
</dbReference>
<dbReference type="InterPro" id="IPR016980">
    <property type="entry name" value="S-AdoMet-dep_MeTrfase_Alr7345"/>
</dbReference>
<dbReference type="InterPro" id="IPR029063">
    <property type="entry name" value="SAM-dependent_MTases_sf"/>
</dbReference>
<protein>
    <recommendedName>
        <fullName evidence="3">Methyltransferase</fullName>
    </recommendedName>
</protein>